<reference evidence="11 12" key="1">
    <citation type="journal article" date="2017" name="ISME J.">
        <title>Potential for microbial H2 and metal transformations associated with novel bacteria and archaea in deep terrestrial subsurface sediments.</title>
        <authorList>
            <person name="Hernsdorf A.W."/>
            <person name="Amano Y."/>
            <person name="Miyakawa K."/>
            <person name="Ise K."/>
            <person name="Suzuki Y."/>
            <person name="Anantharaman K."/>
            <person name="Probst A."/>
            <person name="Burstein D."/>
            <person name="Thomas B.C."/>
            <person name="Banfield J.F."/>
        </authorList>
    </citation>
    <scope>NUCLEOTIDE SEQUENCE [LARGE SCALE GENOMIC DNA]</scope>
    <source>
        <strain evidence="11">HGW-Actinobacteria-3</strain>
    </source>
</reference>
<keyword evidence="7 9" id="KW-0456">Lyase</keyword>
<dbReference type="InterPro" id="IPR002028">
    <property type="entry name" value="Trp_synthase_suA"/>
</dbReference>
<dbReference type="InterPro" id="IPR011060">
    <property type="entry name" value="RibuloseP-bd_barrel"/>
</dbReference>
<comment type="catalytic activity">
    <reaction evidence="8 9">
        <text>(1S,2R)-1-C-(indol-3-yl)glycerol 3-phosphate + L-serine = D-glyceraldehyde 3-phosphate + L-tryptophan + H2O</text>
        <dbReference type="Rhea" id="RHEA:10532"/>
        <dbReference type="ChEBI" id="CHEBI:15377"/>
        <dbReference type="ChEBI" id="CHEBI:33384"/>
        <dbReference type="ChEBI" id="CHEBI:57912"/>
        <dbReference type="ChEBI" id="CHEBI:58866"/>
        <dbReference type="ChEBI" id="CHEBI:59776"/>
        <dbReference type="EC" id="4.2.1.20"/>
    </reaction>
</comment>
<dbReference type="EMBL" id="PHEX01000008">
    <property type="protein sequence ID" value="PKQ28667.1"/>
    <property type="molecule type" value="Genomic_DNA"/>
</dbReference>
<comment type="similarity">
    <text evidence="9 10">Belongs to the TrpA family.</text>
</comment>
<dbReference type="SUPFAM" id="SSF51366">
    <property type="entry name" value="Ribulose-phoshate binding barrel"/>
    <property type="match status" value="1"/>
</dbReference>
<evidence type="ECO:0000256" key="9">
    <source>
        <dbReference type="HAMAP-Rule" id="MF_00131"/>
    </source>
</evidence>
<comment type="subunit">
    <text evidence="3 9">Tetramer of two alpha and two beta chains.</text>
</comment>
<dbReference type="PANTHER" id="PTHR43406:SF1">
    <property type="entry name" value="TRYPTOPHAN SYNTHASE ALPHA CHAIN, CHLOROPLASTIC"/>
    <property type="match status" value="1"/>
</dbReference>
<keyword evidence="6 9" id="KW-0057">Aromatic amino acid biosynthesis</keyword>
<evidence type="ECO:0000256" key="1">
    <source>
        <dbReference type="ARBA" id="ARBA00003365"/>
    </source>
</evidence>
<dbReference type="PROSITE" id="PS00167">
    <property type="entry name" value="TRP_SYNTHASE_ALPHA"/>
    <property type="match status" value="1"/>
</dbReference>
<protein>
    <recommendedName>
        <fullName evidence="9">Tryptophan synthase alpha chain</fullName>
        <ecNumber evidence="9">4.2.1.20</ecNumber>
    </recommendedName>
</protein>
<dbReference type="HAMAP" id="MF_00131">
    <property type="entry name" value="Trp_synth_alpha"/>
    <property type="match status" value="1"/>
</dbReference>
<keyword evidence="4 9" id="KW-0028">Amino-acid biosynthesis</keyword>
<dbReference type="NCBIfam" id="TIGR00262">
    <property type="entry name" value="trpA"/>
    <property type="match status" value="1"/>
</dbReference>
<evidence type="ECO:0000256" key="4">
    <source>
        <dbReference type="ARBA" id="ARBA00022605"/>
    </source>
</evidence>
<evidence type="ECO:0000256" key="7">
    <source>
        <dbReference type="ARBA" id="ARBA00023239"/>
    </source>
</evidence>
<evidence type="ECO:0000256" key="5">
    <source>
        <dbReference type="ARBA" id="ARBA00022822"/>
    </source>
</evidence>
<gene>
    <name evidence="9" type="primary">trpA</name>
    <name evidence="11" type="ORF">CVT63_01415</name>
</gene>
<dbReference type="FunFam" id="3.20.20.70:FF:000037">
    <property type="entry name" value="Tryptophan synthase alpha chain"/>
    <property type="match status" value="1"/>
</dbReference>
<comment type="function">
    <text evidence="1 9">The alpha subunit is responsible for the aldol cleavage of indoleglycerol phosphate to indole and glyceraldehyde 3-phosphate.</text>
</comment>
<name>A0A2N3G7G0_9ACTN</name>
<evidence type="ECO:0000256" key="8">
    <source>
        <dbReference type="ARBA" id="ARBA00049047"/>
    </source>
</evidence>
<evidence type="ECO:0000256" key="10">
    <source>
        <dbReference type="RuleBase" id="RU003662"/>
    </source>
</evidence>
<evidence type="ECO:0000256" key="3">
    <source>
        <dbReference type="ARBA" id="ARBA00011270"/>
    </source>
</evidence>
<accession>A0A2N3G7G0</accession>
<dbReference type="InterPro" id="IPR018204">
    <property type="entry name" value="Trp_synthase_alpha_AS"/>
</dbReference>
<feature type="active site" description="Proton acceptor" evidence="9">
    <location>
        <position position="52"/>
    </location>
</feature>
<evidence type="ECO:0000313" key="11">
    <source>
        <dbReference type="EMBL" id="PKQ28667.1"/>
    </source>
</evidence>
<evidence type="ECO:0000256" key="2">
    <source>
        <dbReference type="ARBA" id="ARBA00004733"/>
    </source>
</evidence>
<dbReference type="AlphaFoldDB" id="A0A2N3G7G0"/>
<comment type="caution">
    <text evidence="11">The sequence shown here is derived from an EMBL/GenBank/DDBJ whole genome shotgun (WGS) entry which is preliminary data.</text>
</comment>
<organism evidence="11 12">
    <name type="scientific">Candidatus Anoxymicrobium japonicum</name>
    <dbReference type="NCBI Taxonomy" id="2013648"/>
    <lineage>
        <taxon>Bacteria</taxon>
        <taxon>Bacillati</taxon>
        <taxon>Actinomycetota</taxon>
        <taxon>Candidatus Geothermincolia</taxon>
        <taxon>Candidatus Geothermincolales</taxon>
        <taxon>Candidatus Anoxymicrobiaceae</taxon>
        <taxon>Candidatus Anoxymicrobium</taxon>
    </lineage>
</organism>
<dbReference type="Gene3D" id="3.20.20.70">
    <property type="entry name" value="Aldolase class I"/>
    <property type="match status" value="1"/>
</dbReference>
<dbReference type="Proteomes" id="UP000233654">
    <property type="component" value="Unassembled WGS sequence"/>
</dbReference>
<dbReference type="UniPathway" id="UPA00035">
    <property type="reaction ID" value="UER00044"/>
</dbReference>
<dbReference type="GO" id="GO:0005829">
    <property type="term" value="C:cytosol"/>
    <property type="evidence" value="ECO:0007669"/>
    <property type="project" value="TreeGrafter"/>
</dbReference>
<comment type="pathway">
    <text evidence="2 9">Amino-acid biosynthesis; L-tryptophan biosynthesis; L-tryptophan from chorismate: step 5/5.</text>
</comment>
<dbReference type="CDD" id="cd04724">
    <property type="entry name" value="Tryptophan_synthase_alpha"/>
    <property type="match status" value="1"/>
</dbReference>
<feature type="active site" description="Proton acceptor" evidence="9">
    <location>
        <position position="63"/>
    </location>
</feature>
<dbReference type="PANTHER" id="PTHR43406">
    <property type="entry name" value="TRYPTOPHAN SYNTHASE, ALPHA CHAIN"/>
    <property type="match status" value="1"/>
</dbReference>
<evidence type="ECO:0000256" key="6">
    <source>
        <dbReference type="ARBA" id="ARBA00023141"/>
    </source>
</evidence>
<keyword evidence="5 9" id="KW-0822">Tryptophan biosynthesis</keyword>
<dbReference type="InterPro" id="IPR013785">
    <property type="entry name" value="Aldolase_TIM"/>
</dbReference>
<sequence length="269" mass="27864">MTGDGGRLSKMFSSLRGRRPALIAYATGFFPDREKSLEVVMSILGAGADAVEIGMPFSDPVMDGPVIQKSSAAALEAGATPDGILEMVSELRGQTDRPLLVMTYYNLVFRFGPERFARRAAECGVDGIIIPDLPAEEMAPFKDACGGAGVDTVAFCSVTTSPARIREAVAMSTGFLYCVSLLGPTGARSAISDELPGFLTRVRENADCPIAAGLGISTPEQCAIAGSMADGVIVGSALVKAADQADGNLSQLTALVASMAKALRGDFSA</sequence>
<dbReference type="GO" id="GO:0004834">
    <property type="term" value="F:tryptophan synthase activity"/>
    <property type="evidence" value="ECO:0007669"/>
    <property type="project" value="UniProtKB-UniRule"/>
</dbReference>
<proteinExistence type="inferred from homology"/>
<dbReference type="Pfam" id="PF00290">
    <property type="entry name" value="Trp_syntA"/>
    <property type="match status" value="1"/>
</dbReference>
<dbReference type="EC" id="4.2.1.20" evidence="9"/>
<evidence type="ECO:0000313" key="12">
    <source>
        <dbReference type="Proteomes" id="UP000233654"/>
    </source>
</evidence>